<keyword evidence="4" id="KW-1185">Reference proteome</keyword>
<sequence>MSLHLNGIALVTGAGHGTGRECALGYAAEGVKGILLADANYDAALDAAQESETVATHPAFTAVAIQVDMTDPASIAEMISKVMKTFGRVDYYVDSTRAGYADVSATESESSGLDRIWQDSAEGTLHCIHAVAQVMKNQTAGKYKYRGQVREAGRGSIVTVGAPSIGLGKDTVPEDAVLGLIRKAGIGLAACEIRVNAVCPGLTDNVDPVLDGKIDPLVIKSAVPMARKARPEEIADIALFLSSPRASYVTGAAWVVDGGMKVQVEIANEMGNELGH</sequence>
<keyword evidence="2" id="KW-0521">NADP</keyword>
<evidence type="ECO:0000256" key="2">
    <source>
        <dbReference type="ARBA" id="ARBA00022857"/>
    </source>
</evidence>
<dbReference type="SUPFAM" id="SSF51735">
    <property type="entry name" value="NAD(P)-binding Rossmann-fold domains"/>
    <property type="match status" value="1"/>
</dbReference>
<evidence type="ECO:0000256" key="1">
    <source>
        <dbReference type="ARBA" id="ARBA00006484"/>
    </source>
</evidence>
<dbReference type="CDD" id="cd05233">
    <property type="entry name" value="SDR_c"/>
    <property type="match status" value="1"/>
</dbReference>
<dbReference type="Gene3D" id="3.40.50.720">
    <property type="entry name" value="NAD(P)-binding Rossmann-like Domain"/>
    <property type="match status" value="1"/>
</dbReference>
<dbReference type="EMBL" id="KV878587">
    <property type="protein sequence ID" value="OJJ58315.1"/>
    <property type="molecule type" value="Genomic_DNA"/>
</dbReference>
<comment type="similarity">
    <text evidence="1">Belongs to the short-chain dehydrogenases/reductases (SDR) family.</text>
</comment>
<dbReference type="RefSeq" id="XP_040702121.1">
    <property type="nucleotide sequence ID" value="XM_040852344.1"/>
</dbReference>
<dbReference type="PRINTS" id="PR00081">
    <property type="entry name" value="GDHRDH"/>
</dbReference>
<dbReference type="OrthoDB" id="5840532at2759"/>
<name>A0A1L9TG01_9EURO</name>
<dbReference type="STRING" id="1036612.A0A1L9TG01"/>
<dbReference type="Proteomes" id="UP000184356">
    <property type="component" value="Unassembled WGS sequence"/>
</dbReference>
<accession>A0A1L9TG01</accession>
<proteinExistence type="inferred from homology"/>
<protein>
    <recommendedName>
        <fullName evidence="5">Oxidoreductase</fullName>
    </recommendedName>
</protein>
<dbReference type="Pfam" id="PF13561">
    <property type="entry name" value="adh_short_C2"/>
    <property type="match status" value="1"/>
</dbReference>
<dbReference type="GO" id="GO:0016616">
    <property type="term" value="F:oxidoreductase activity, acting on the CH-OH group of donors, NAD or NADP as acceptor"/>
    <property type="evidence" value="ECO:0007669"/>
    <property type="project" value="TreeGrafter"/>
</dbReference>
<dbReference type="InterPro" id="IPR036291">
    <property type="entry name" value="NAD(P)-bd_dom_sf"/>
</dbReference>
<dbReference type="AlphaFoldDB" id="A0A1L9TG01"/>
<gene>
    <name evidence="3" type="ORF">ASPSYDRAFT_90490</name>
</gene>
<dbReference type="VEuPathDB" id="FungiDB:ASPSYDRAFT_90490"/>
<evidence type="ECO:0000313" key="3">
    <source>
        <dbReference type="EMBL" id="OJJ58315.1"/>
    </source>
</evidence>
<dbReference type="PANTHER" id="PTHR42760">
    <property type="entry name" value="SHORT-CHAIN DEHYDROGENASES/REDUCTASES FAMILY MEMBER"/>
    <property type="match status" value="1"/>
</dbReference>
<dbReference type="GeneID" id="63768417"/>
<reference evidence="4" key="1">
    <citation type="journal article" date="2017" name="Genome Biol.">
        <title>Comparative genomics reveals high biological diversity and specific adaptations in the industrially and medically important fungal genus Aspergillus.</title>
        <authorList>
            <person name="de Vries R.P."/>
            <person name="Riley R."/>
            <person name="Wiebenga A."/>
            <person name="Aguilar-Osorio G."/>
            <person name="Amillis S."/>
            <person name="Uchima C.A."/>
            <person name="Anderluh G."/>
            <person name="Asadollahi M."/>
            <person name="Askin M."/>
            <person name="Barry K."/>
            <person name="Battaglia E."/>
            <person name="Bayram O."/>
            <person name="Benocci T."/>
            <person name="Braus-Stromeyer S.A."/>
            <person name="Caldana C."/>
            <person name="Canovas D."/>
            <person name="Cerqueira G.C."/>
            <person name="Chen F."/>
            <person name="Chen W."/>
            <person name="Choi C."/>
            <person name="Clum A."/>
            <person name="Dos Santos R.A."/>
            <person name="Damasio A.R."/>
            <person name="Diallinas G."/>
            <person name="Emri T."/>
            <person name="Fekete E."/>
            <person name="Flipphi M."/>
            <person name="Freyberg S."/>
            <person name="Gallo A."/>
            <person name="Gournas C."/>
            <person name="Habgood R."/>
            <person name="Hainaut M."/>
            <person name="Harispe M.L."/>
            <person name="Henrissat B."/>
            <person name="Hilden K.S."/>
            <person name="Hope R."/>
            <person name="Hossain A."/>
            <person name="Karabika E."/>
            <person name="Karaffa L."/>
            <person name="Karanyi Z."/>
            <person name="Krasevec N."/>
            <person name="Kuo A."/>
            <person name="Kusch H."/>
            <person name="LaButti K."/>
            <person name="Lagendijk E.L."/>
            <person name="Lapidus A."/>
            <person name="Levasseur A."/>
            <person name="Lindquist E."/>
            <person name="Lipzen A."/>
            <person name="Logrieco A.F."/>
            <person name="MacCabe A."/>
            <person name="Maekelae M.R."/>
            <person name="Malavazi I."/>
            <person name="Melin P."/>
            <person name="Meyer V."/>
            <person name="Mielnichuk N."/>
            <person name="Miskei M."/>
            <person name="Molnar A.P."/>
            <person name="Mule G."/>
            <person name="Ngan C.Y."/>
            <person name="Orejas M."/>
            <person name="Orosz E."/>
            <person name="Ouedraogo J.P."/>
            <person name="Overkamp K.M."/>
            <person name="Park H.-S."/>
            <person name="Perrone G."/>
            <person name="Piumi F."/>
            <person name="Punt P.J."/>
            <person name="Ram A.F."/>
            <person name="Ramon A."/>
            <person name="Rauscher S."/>
            <person name="Record E."/>
            <person name="Riano-Pachon D.M."/>
            <person name="Robert V."/>
            <person name="Roehrig J."/>
            <person name="Ruller R."/>
            <person name="Salamov A."/>
            <person name="Salih N.S."/>
            <person name="Samson R.A."/>
            <person name="Sandor E."/>
            <person name="Sanguinetti M."/>
            <person name="Schuetze T."/>
            <person name="Sepcic K."/>
            <person name="Shelest E."/>
            <person name="Sherlock G."/>
            <person name="Sophianopoulou V."/>
            <person name="Squina F.M."/>
            <person name="Sun H."/>
            <person name="Susca A."/>
            <person name="Todd R.B."/>
            <person name="Tsang A."/>
            <person name="Unkles S.E."/>
            <person name="van de Wiele N."/>
            <person name="van Rossen-Uffink D."/>
            <person name="Oliveira J.V."/>
            <person name="Vesth T.C."/>
            <person name="Visser J."/>
            <person name="Yu J.-H."/>
            <person name="Zhou M."/>
            <person name="Andersen M.R."/>
            <person name="Archer D.B."/>
            <person name="Baker S.E."/>
            <person name="Benoit I."/>
            <person name="Brakhage A.A."/>
            <person name="Braus G.H."/>
            <person name="Fischer R."/>
            <person name="Frisvad J.C."/>
            <person name="Goldman G.H."/>
            <person name="Houbraken J."/>
            <person name="Oakley B."/>
            <person name="Pocsi I."/>
            <person name="Scazzocchio C."/>
            <person name="Seiboth B."/>
            <person name="vanKuyk P.A."/>
            <person name="Wortman J."/>
            <person name="Dyer P.S."/>
            <person name="Grigoriev I.V."/>
        </authorList>
    </citation>
    <scope>NUCLEOTIDE SEQUENCE [LARGE SCALE GENOMIC DNA]</scope>
    <source>
        <strain evidence="4">CBS 593.65</strain>
    </source>
</reference>
<organism evidence="3 4">
    <name type="scientific">Aspergillus sydowii CBS 593.65</name>
    <dbReference type="NCBI Taxonomy" id="1036612"/>
    <lineage>
        <taxon>Eukaryota</taxon>
        <taxon>Fungi</taxon>
        <taxon>Dikarya</taxon>
        <taxon>Ascomycota</taxon>
        <taxon>Pezizomycotina</taxon>
        <taxon>Eurotiomycetes</taxon>
        <taxon>Eurotiomycetidae</taxon>
        <taxon>Eurotiales</taxon>
        <taxon>Aspergillaceae</taxon>
        <taxon>Aspergillus</taxon>
        <taxon>Aspergillus subgen. Nidulantes</taxon>
    </lineage>
</organism>
<evidence type="ECO:0000313" key="4">
    <source>
        <dbReference type="Proteomes" id="UP000184356"/>
    </source>
</evidence>
<evidence type="ECO:0008006" key="5">
    <source>
        <dbReference type="Google" id="ProtNLM"/>
    </source>
</evidence>
<dbReference type="InterPro" id="IPR002347">
    <property type="entry name" value="SDR_fam"/>
</dbReference>